<dbReference type="AlphaFoldDB" id="A0A3S4XAD2"/>
<protein>
    <submittedName>
        <fullName evidence="5">Gamma-glutamylputrescine synthetase PuuA</fullName>
        <ecNumber evidence="5">6.3.1.11</ecNumber>
    </submittedName>
</protein>
<dbReference type="RefSeq" id="WP_126530686.1">
    <property type="nucleotide sequence ID" value="NZ_JAQOZY010000001.1"/>
</dbReference>
<evidence type="ECO:0000313" key="6">
    <source>
        <dbReference type="Proteomes" id="UP000281904"/>
    </source>
</evidence>
<dbReference type="SMART" id="SM01230">
    <property type="entry name" value="Gln-synt_C"/>
    <property type="match status" value="1"/>
</dbReference>
<evidence type="ECO:0000256" key="3">
    <source>
        <dbReference type="RuleBase" id="RU000384"/>
    </source>
</evidence>
<dbReference type="SUPFAM" id="SSF54368">
    <property type="entry name" value="Glutamine synthetase, N-terminal domain"/>
    <property type="match status" value="1"/>
</dbReference>
<evidence type="ECO:0000256" key="2">
    <source>
        <dbReference type="PROSITE-ProRule" id="PRU01331"/>
    </source>
</evidence>
<dbReference type="InterPro" id="IPR014746">
    <property type="entry name" value="Gln_synth/guanido_kin_cat_dom"/>
</dbReference>
<dbReference type="EMBL" id="LR134493">
    <property type="protein sequence ID" value="VEI62182.1"/>
    <property type="molecule type" value="Genomic_DNA"/>
</dbReference>
<dbReference type="InterPro" id="IPR036651">
    <property type="entry name" value="Gln_synt_N_sf"/>
</dbReference>
<evidence type="ECO:0000256" key="1">
    <source>
        <dbReference type="ARBA" id="ARBA00022598"/>
    </source>
</evidence>
<feature type="domain" description="GS catalytic" evidence="4">
    <location>
        <begin position="136"/>
        <end position="460"/>
    </location>
</feature>
<sequence length="460" mass="50517">MYANIIDFHPLLTTPAPAPQAPFAAEVESYLRHYPDTEFVDIYLHDLNARIRGKRIAVSELFALEQGCYFPQSVYAMDLNGQVVEQHGLGQQAGEPDRLCLPVSGTLRPCAKDPQHIAQLLLTMCEADGAPCPLEPRVVLAQLLERLHRLGYYPVIAAELEFYLHAPQQRPGQPEEETLSQNFAVDAPACHGALLEDIARHARLQALPLTGVVAEAAAGQYELNLRHSAEVLTSCDQLLALKRLVRQVAQQHRQHACFMAKPDAQAAGSGLHFHISLQDAQGRNRLSAQDGAPGEVMRQVLGGMLALMPASMALLAPNVNAFRRFRPEMHVPLRASWGYNNRTVALRLPCADRANQRIEYRLAGADANPYLAVAAILAGMLFGLEQNLPLPPSSCGNGYDDPQATPLPLSQPQALALFQHCAALRRLLGPAFCDLWHGCKSAELAQFEQLITDAERAWLL</sequence>
<dbReference type="PANTHER" id="PTHR43785">
    <property type="entry name" value="GAMMA-GLUTAMYLPUTRESCINE SYNTHETASE"/>
    <property type="match status" value="1"/>
</dbReference>
<keyword evidence="1 5" id="KW-0436">Ligase</keyword>
<gene>
    <name evidence="5" type="primary">puuA_1</name>
    <name evidence="5" type="ORF">NCTC10036_00973</name>
</gene>
<dbReference type="GO" id="GO:0006598">
    <property type="term" value="P:polyamine catabolic process"/>
    <property type="evidence" value="ECO:0007669"/>
    <property type="project" value="TreeGrafter"/>
</dbReference>
<comment type="similarity">
    <text evidence="2 3">Belongs to the glutamine synthetase family.</text>
</comment>
<dbReference type="GO" id="GO:0006542">
    <property type="term" value="P:glutamine biosynthetic process"/>
    <property type="evidence" value="ECO:0007669"/>
    <property type="project" value="InterPro"/>
</dbReference>
<dbReference type="Pfam" id="PF00120">
    <property type="entry name" value="Gln-synt_C"/>
    <property type="match status" value="1"/>
</dbReference>
<dbReference type="GO" id="GO:0004356">
    <property type="term" value="F:glutamine synthetase activity"/>
    <property type="evidence" value="ECO:0007669"/>
    <property type="project" value="InterPro"/>
</dbReference>
<dbReference type="PANTHER" id="PTHR43785:SF12">
    <property type="entry name" value="TYPE-1 GLUTAMINE SYNTHETASE 2"/>
    <property type="match status" value="1"/>
</dbReference>
<dbReference type="Gene3D" id="3.30.590.10">
    <property type="entry name" value="Glutamine synthetase/guanido kinase, catalytic domain"/>
    <property type="match status" value="1"/>
</dbReference>
<accession>A0A3S4XAD2</accession>
<dbReference type="SUPFAM" id="SSF55931">
    <property type="entry name" value="Glutamine synthetase/guanido kinase"/>
    <property type="match status" value="1"/>
</dbReference>
<name>A0A3S4XAD2_SERRU</name>
<proteinExistence type="inferred from homology"/>
<evidence type="ECO:0000259" key="4">
    <source>
        <dbReference type="PROSITE" id="PS51987"/>
    </source>
</evidence>
<dbReference type="InterPro" id="IPR008146">
    <property type="entry name" value="Gln_synth_cat_dom"/>
</dbReference>
<dbReference type="PROSITE" id="PS51987">
    <property type="entry name" value="GS_CATALYTIC"/>
    <property type="match status" value="1"/>
</dbReference>
<dbReference type="GO" id="GO:0034024">
    <property type="term" value="F:glutamate-putrescine ligase activity"/>
    <property type="evidence" value="ECO:0007669"/>
    <property type="project" value="UniProtKB-EC"/>
</dbReference>
<organism evidence="5 6">
    <name type="scientific">Serratia rubidaea</name>
    <name type="common">Serratia marinorubra</name>
    <dbReference type="NCBI Taxonomy" id="61652"/>
    <lineage>
        <taxon>Bacteria</taxon>
        <taxon>Pseudomonadati</taxon>
        <taxon>Pseudomonadota</taxon>
        <taxon>Gammaproteobacteria</taxon>
        <taxon>Enterobacterales</taxon>
        <taxon>Yersiniaceae</taxon>
        <taxon>Serratia</taxon>
    </lineage>
</organism>
<dbReference type="Proteomes" id="UP000281904">
    <property type="component" value="Chromosome"/>
</dbReference>
<evidence type="ECO:0000313" key="5">
    <source>
        <dbReference type="EMBL" id="VEI62182.1"/>
    </source>
</evidence>
<reference evidence="5 6" key="1">
    <citation type="submission" date="2018-12" db="EMBL/GenBank/DDBJ databases">
        <authorList>
            <consortium name="Pathogen Informatics"/>
        </authorList>
    </citation>
    <scope>NUCLEOTIDE SEQUENCE [LARGE SCALE GENOMIC DNA]</scope>
    <source>
        <strain evidence="5 6">NCTC10036</strain>
    </source>
</reference>
<dbReference type="EC" id="6.3.1.11" evidence="5"/>